<comment type="pathway">
    <text evidence="1">Cofactor biosynthesis; riboflavin biosynthesis.</text>
</comment>
<evidence type="ECO:0000313" key="5">
    <source>
        <dbReference type="EMBL" id="MDZ8162332.1"/>
    </source>
</evidence>
<accession>A0ABU5N8F5</accession>
<keyword evidence="2" id="KW-0521">NADP</keyword>
<gene>
    <name evidence="5" type="ORF">R2Q92_10845</name>
</gene>
<comment type="caution">
    <text evidence="5">The sequence shown here is derived from an EMBL/GenBank/DDBJ whole genome shotgun (WGS) entry which is preliminary data.</text>
</comment>
<proteinExistence type="predicted"/>
<evidence type="ECO:0000313" key="6">
    <source>
        <dbReference type="Proteomes" id="UP001291912"/>
    </source>
</evidence>
<dbReference type="PANTHER" id="PTHR38011">
    <property type="entry name" value="DIHYDROFOLATE REDUCTASE FAMILY PROTEIN (AFU_ORTHOLOGUE AFUA_8G06820)"/>
    <property type="match status" value="1"/>
</dbReference>
<keyword evidence="6" id="KW-1185">Reference proteome</keyword>
<dbReference type="PANTHER" id="PTHR38011:SF7">
    <property type="entry name" value="2,5-DIAMINO-6-RIBOSYLAMINO-4(3H)-PYRIMIDINONE 5'-PHOSPHATE REDUCTASE"/>
    <property type="match status" value="1"/>
</dbReference>
<dbReference type="InterPro" id="IPR024072">
    <property type="entry name" value="DHFR-like_dom_sf"/>
</dbReference>
<dbReference type="InterPro" id="IPR002734">
    <property type="entry name" value="RibDG_C"/>
</dbReference>
<evidence type="ECO:0000256" key="2">
    <source>
        <dbReference type="ARBA" id="ARBA00022857"/>
    </source>
</evidence>
<evidence type="ECO:0000259" key="4">
    <source>
        <dbReference type="Pfam" id="PF01872"/>
    </source>
</evidence>
<protein>
    <submittedName>
        <fullName evidence="5">Dihydrofolate reductase family protein</fullName>
    </submittedName>
</protein>
<organism evidence="5 6">
    <name type="scientific">Microbacterium aquimaris</name>
    <dbReference type="NCBI Taxonomy" id="459816"/>
    <lineage>
        <taxon>Bacteria</taxon>
        <taxon>Bacillati</taxon>
        <taxon>Actinomycetota</taxon>
        <taxon>Actinomycetes</taxon>
        <taxon>Micrococcales</taxon>
        <taxon>Microbacteriaceae</taxon>
        <taxon>Microbacterium</taxon>
    </lineage>
</organism>
<evidence type="ECO:0000256" key="3">
    <source>
        <dbReference type="ARBA" id="ARBA00023002"/>
    </source>
</evidence>
<dbReference type="SUPFAM" id="SSF53597">
    <property type="entry name" value="Dihydrofolate reductase-like"/>
    <property type="match status" value="1"/>
</dbReference>
<dbReference type="Proteomes" id="UP001291912">
    <property type="component" value="Unassembled WGS sequence"/>
</dbReference>
<evidence type="ECO:0000256" key="1">
    <source>
        <dbReference type="ARBA" id="ARBA00005104"/>
    </source>
</evidence>
<name>A0ABU5N8F5_9MICO</name>
<dbReference type="RefSeq" id="WP_194424795.1">
    <property type="nucleotide sequence ID" value="NZ_BAAAPT010000002.1"/>
</dbReference>
<dbReference type="EMBL" id="JAWJYN010000002">
    <property type="protein sequence ID" value="MDZ8162332.1"/>
    <property type="molecule type" value="Genomic_DNA"/>
</dbReference>
<reference evidence="5 6" key="1">
    <citation type="submission" date="2023-10" db="EMBL/GenBank/DDBJ databases">
        <title>Microbacterium xanthum sp. nov., isolated from seaweed.</title>
        <authorList>
            <person name="Lee S.D."/>
        </authorList>
    </citation>
    <scope>NUCLEOTIDE SEQUENCE [LARGE SCALE GENOMIC DNA]</scope>
    <source>
        <strain evidence="5 6">KCTC 19124</strain>
    </source>
</reference>
<dbReference type="Pfam" id="PF01872">
    <property type="entry name" value="RibD_C"/>
    <property type="match status" value="1"/>
</dbReference>
<keyword evidence="3" id="KW-0560">Oxidoreductase</keyword>
<dbReference type="InterPro" id="IPR050765">
    <property type="entry name" value="Riboflavin_Biosynth_HTPR"/>
</dbReference>
<feature type="domain" description="Bacterial bifunctional deaminase-reductase C-terminal" evidence="4">
    <location>
        <begin position="42"/>
        <end position="205"/>
    </location>
</feature>
<dbReference type="Gene3D" id="3.40.430.10">
    <property type="entry name" value="Dihydrofolate Reductase, subunit A"/>
    <property type="match status" value="1"/>
</dbReference>
<sequence length="248" mass="26170">MRRDPRASTITEVLPRTFDVVESDSPEASSWLAERYGVDGGFVRLNMVTTVTGSIAGEDGTSDTISSPTDRLVLRAVRAAADVVVVGAGTARAERYVLPSHARLAVVTSSGDLDGVHLLREGRPPAIVLSSSAHAPRVRERLGAAPVEHLTVPGSGDLEPAAIIEALVRAGLDRIVCEGGPTLATRFLETDALDEVCVTIAPALTPPGTPFVSPSRTRATDVAGMLVDDRGFSYLRLRVRDRGGAPTR</sequence>